<evidence type="ECO:0000256" key="3">
    <source>
        <dbReference type="ARBA" id="ARBA00023242"/>
    </source>
</evidence>
<sequence>MFTCISSKKQINEEEREEEHESGSSRSSKSLTAQMKELALKVSRSLHLKSNTGSIPITKENIQQHEETVSPEVEFSGFQTTTEEPSIPIGGFPSFHVTRPTSTSATEIMEVEEERFREWTIEVDDGVHMTFQSLPDGGNTILRIRFSHEKFSQLLAQRWWIDNYEQIITLYNIRRPHQQNFNITPPSTHQEVVEDQPLEEAQNPTLGDIQDSPTRSISFREWLEGMYTSNPNEGM</sequence>
<comment type="similarity">
    <text evidence="2">Belongs to the BRX family.</text>
</comment>
<name>A0A6A4PPL0_LUPAL</name>
<dbReference type="InterPro" id="IPR044532">
    <property type="entry name" value="BRX-like"/>
</dbReference>
<organism evidence="6 7">
    <name type="scientific">Lupinus albus</name>
    <name type="common">White lupine</name>
    <name type="synonym">Lupinus termis</name>
    <dbReference type="NCBI Taxonomy" id="3870"/>
    <lineage>
        <taxon>Eukaryota</taxon>
        <taxon>Viridiplantae</taxon>
        <taxon>Streptophyta</taxon>
        <taxon>Embryophyta</taxon>
        <taxon>Tracheophyta</taxon>
        <taxon>Spermatophyta</taxon>
        <taxon>Magnoliopsida</taxon>
        <taxon>eudicotyledons</taxon>
        <taxon>Gunneridae</taxon>
        <taxon>Pentapetalae</taxon>
        <taxon>rosids</taxon>
        <taxon>fabids</taxon>
        <taxon>Fabales</taxon>
        <taxon>Fabaceae</taxon>
        <taxon>Papilionoideae</taxon>
        <taxon>50 kb inversion clade</taxon>
        <taxon>genistoids sensu lato</taxon>
        <taxon>core genistoids</taxon>
        <taxon>Genisteae</taxon>
        <taxon>Lupinus</taxon>
    </lineage>
</organism>
<accession>A0A6A4PPL0</accession>
<comment type="caution">
    <text evidence="6">The sequence shown here is derived from an EMBL/GenBank/DDBJ whole genome shotgun (WGS) entry which is preliminary data.</text>
</comment>
<evidence type="ECO:0000256" key="4">
    <source>
        <dbReference type="SAM" id="MobiDB-lite"/>
    </source>
</evidence>
<feature type="domain" description="BRX" evidence="5">
    <location>
        <begin position="117"/>
        <end position="172"/>
    </location>
</feature>
<dbReference type="InterPro" id="IPR013591">
    <property type="entry name" value="Brevis_radix_dom"/>
</dbReference>
<dbReference type="PANTHER" id="PTHR46058:SF2">
    <property type="entry name" value="PROTEIN BREVIS RADIX-LIKE 3"/>
    <property type="match status" value="1"/>
</dbReference>
<feature type="region of interest" description="Disordered" evidence="4">
    <location>
        <begin position="1"/>
        <end position="32"/>
    </location>
</feature>
<protein>
    <submittedName>
        <fullName evidence="6">Putative brevis radix (BRX) domain-containing protein</fullName>
    </submittedName>
</protein>
<dbReference type="Proteomes" id="UP000447434">
    <property type="component" value="Chromosome 12"/>
</dbReference>
<evidence type="ECO:0000256" key="1">
    <source>
        <dbReference type="ARBA" id="ARBA00004123"/>
    </source>
</evidence>
<dbReference type="OrthoDB" id="914056at2759"/>
<dbReference type="Pfam" id="PF08381">
    <property type="entry name" value="BRX"/>
    <property type="match status" value="1"/>
</dbReference>
<comment type="subcellular location">
    <subcellularLocation>
        <location evidence="1">Nucleus</location>
    </subcellularLocation>
</comment>
<dbReference type="GO" id="GO:0005634">
    <property type="term" value="C:nucleus"/>
    <property type="evidence" value="ECO:0007669"/>
    <property type="project" value="UniProtKB-SubCell"/>
</dbReference>
<evidence type="ECO:0000313" key="7">
    <source>
        <dbReference type="Proteomes" id="UP000447434"/>
    </source>
</evidence>
<keyword evidence="7" id="KW-1185">Reference proteome</keyword>
<keyword evidence="3" id="KW-0539">Nucleus</keyword>
<evidence type="ECO:0000313" key="6">
    <source>
        <dbReference type="EMBL" id="KAE9603184.1"/>
    </source>
</evidence>
<dbReference type="EMBL" id="WOCE01000012">
    <property type="protein sequence ID" value="KAE9603184.1"/>
    <property type="molecule type" value="Genomic_DNA"/>
</dbReference>
<dbReference type="AlphaFoldDB" id="A0A6A4PPL0"/>
<dbReference type="PROSITE" id="PS51514">
    <property type="entry name" value="BRX"/>
    <property type="match status" value="1"/>
</dbReference>
<evidence type="ECO:0000259" key="5">
    <source>
        <dbReference type="PROSITE" id="PS51514"/>
    </source>
</evidence>
<evidence type="ECO:0000256" key="2">
    <source>
        <dbReference type="ARBA" id="ARBA00009057"/>
    </source>
</evidence>
<dbReference type="PANTHER" id="PTHR46058">
    <property type="entry name" value="PROTEIN BREVIS RADIX-LIKE 1"/>
    <property type="match status" value="1"/>
</dbReference>
<gene>
    <name evidence="6" type="ORF">Lalb_Chr12g0207811</name>
</gene>
<reference evidence="7" key="1">
    <citation type="journal article" date="2020" name="Nat. Commun.">
        <title>Genome sequence of the cluster root forming white lupin.</title>
        <authorList>
            <person name="Hufnagel B."/>
            <person name="Marques A."/>
            <person name="Soriano A."/>
            <person name="Marques L."/>
            <person name="Divol F."/>
            <person name="Doumas P."/>
            <person name="Sallet E."/>
            <person name="Mancinotti D."/>
            <person name="Carrere S."/>
            <person name="Marande W."/>
            <person name="Arribat S."/>
            <person name="Keller J."/>
            <person name="Huneau C."/>
            <person name="Blein T."/>
            <person name="Aime D."/>
            <person name="Laguerre M."/>
            <person name="Taylor J."/>
            <person name="Schubert V."/>
            <person name="Nelson M."/>
            <person name="Geu-Flores F."/>
            <person name="Crespi M."/>
            <person name="Gallardo-Guerrero K."/>
            <person name="Delaux P.-M."/>
            <person name="Salse J."/>
            <person name="Berges H."/>
            <person name="Guyot R."/>
            <person name="Gouzy J."/>
            <person name="Peret B."/>
        </authorList>
    </citation>
    <scope>NUCLEOTIDE SEQUENCE [LARGE SCALE GENOMIC DNA]</scope>
    <source>
        <strain evidence="7">cv. Amiga</strain>
    </source>
</reference>
<proteinExistence type="inferred from homology"/>